<name>A0A162XW42_9FLAO</name>
<feature type="transmembrane region" description="Helical" evidence="5">
    <location>
        <begin position="157"/>
        <end position="181"/>
    </location>
</feature>
<keyword evidence="2 5" id="KW-0812">Transmembrane</keyword>
<feature type="transmembrane region" description="Helical" evidence="5">
    <location>
        <begin position="70"/>
        <end position="95"/>
    </location>
</feature>
<feature type="domain" description="Yip1" evidence="6">
    <location>
        <begin position="23"/>
        <end position="209"/>
    </location>
</feature>
<evidence type="ECO:0000256" key="2">
    <source>
        <dbReference type="ARBA" id="ARBA00022692"/>
    </source>
</evidence>
<evidence type="ECO:0000256" key="4">
    <source>
        <dbReference type="ARBA" id="ARBA00023136"/>
    </source>
</evidence>
<evidence type="ECO:0000259" key="6">
    <source>
        <dbReference type="Pfam" id="PF04893"/>
    </source>
</evidence>
<dbReference type="OrthoDB" id="1449862at2"/>
<reference evidence="7 8" key="1">
    <citation type="submission" date="2016-01" db="EMBL/GenBank/DDBJ databases">
        <title>The draft genome sequence of Aquimarina sp. RZW4-3-2.</title>
        <authorList>
            <person name="Wang Y."/>
        </authorList>
    </citation>
    <scope>NUCLEOTIDE SEQUENCE [LARGE SCALE GENOMIC DNA]</scope>
    <source>
        <strain evidence="7 8">RZW4-3-2</strain>
    </source>
</reference>
<comment type="caution">
    <text evidence="7">The sequence shown here is derived from an EMBL/GenBank/DDBJ whole genome shotgun (WGS) entry which is preliminary data.</text>
</comment>
<dbReference type="AlphaFoldDB" id="A0A162XW42"/>
<dbReference type="EMBL" id="LQRT01000046">
    <property type="protein sequence ID" value="KZS38805.1"/>
    <property type="molecule type" value="Genomic_DNA"/>
</dbReference>
<feature type="transmembrane region" description="Helical" evidence="5">
    <location>
        <begin position="115"/>
        <end position="137"/>
    </location>
</feature>
<dbReference type="STRING" id="1642818.AWE51_14570"/>
<protein>
    <recommendedName>
        <fullName evidence="6">Yip1 domain-containing protein</fullName>
    </recommendedName>
</protein>
<dbReference type="RefSeq" id="WP_066318584.1">
    <property type="nucleotide sequence ID" value="NZ_LQRT01000046.1"/>
</dbReference>
<organism evidence="7 8">
    <name type="scientific">Aquimarina aggregata</name>
    <dbReference type="NCBI Taxonomy" id="1642818"/>
    <lineage>
        <taxon>Bacteria</taxon>
        <taxon>Pseudomonadati</taxon>
        <taxon>Bacteroidota</taxon>
        <taxon>Flavobacteriia</taxon>
        <taxon>Flavobacteriales</taxon>
        <taxon>Flavobacteriaceae</taxon>
        <taxon>Aquimarina</taxon>
    </lineage>
</organism>
<dbReference type="Proteomes" id="UP000076715">
    <property type="component" value="Unassembled WGS sequence"/>
</dbReference>
<sequence>MDNEIENSNKLESLTDKEIFSKIWTKPRQVFKFINDKHYDKYVKLLLVLAGISRAFDRASMRNMGDKMPVLVILGLCIILGGLLGWISYYIYAALLSWTGKWINGKGDTTSILRILSYAMTPAIIALLFLIPQIGIYGNEIFKANGDITSAGLISNIIVYGAMILEFILGIWTIVFCVIGMSEVQKLSIGKSILNLLLPILVFGVPIIILIFILNGF</sequence>
<evidence type="ECO:0000313" key="8">
    <source>
        <dbReference type="Proteomes" id="UP000076715"/>
    </source>
</evidence>
<evidence type="ECO:0000256" key="3">
    <source>
        <dbReference type="ARBA" id="ARBA00022989"/>
    </source>
</evidence>
<evidence type="ECO:0000313" key="7">
    <source>
        <dbReference type="EMBL" id="KZS38805.1"/>
    </source>
</evidence>
<evidence type="ECO:0000256" key="5">
    <source>
        <dbReference type="SAM" id="Phobius"/>
    </source>
</evidence>
<keyword evidence="3 5" id="KW-1133">Transmembrane helix</keyword>
<feature type="transmembrane region" description="Helical" evidence="5">
    <location>
        <begin position="193"/>
        <end position="214"/>
    </location>
</feature>
<evidence type="ECO:0000256" key="1">
    <source>
        <dbReference type="ARBA" id="ARBA00004141"/>
    </source>
</evidence>
<proteinExistence type="predicted"/>
<dbReference type="InterPro" id="IPR006977">
    <property type="entry name" value="Yip1_dom"/>
</dbReference>
<keyword evidence="8" id="KW-1185">Reference proteome</keyword>
<accession>A0A162XW42</accession>
<dbReference type="Pfam" id="PF04893">
    <property type="entry name" value="Yip1"/>
    <property type="match status" value="1"/>
</dbReference>
<gene>
    <name evidence="7" type="ORF">AWE51_14570</name>
</gene>
<keyword evidence="4 5" id="KW-0472">Membrane</keyword>
<comment type="subcellular location">
    <subcellularLocation>
        <location evidence="1">Membrane</location>
        <topology evidence="1">Multi-pass membrane protein</topology>
    </subcellularLocation>
</comment>
<dbReference type="GO" id="GO:0016020">
    <property type="term" value="C:membrane"/>
    <property type="evidence" value="ECO:0007669"/>
    <property type="project" value="UniProtKB-SubCell"/>
</dbReference>